<accession>A0A9W4UF44</accession>
<dbReference type="OrthoDB" id="3763466at2759"/>
<comment type="caution">
    <text evidence="1">The sequence shown here is derived from an EMBL/GenBank/DDBJ whole genome shotgun (WGS) entry which is preliminary data.</text>
</comment>
<evidence type="ECO:0000313" key="2">
    <source>
        <dbReference type="Proteomes" id="UP001152607"/>
    </source>
</evidence>
<sequence>MRWIRRLIGIFKPKSKDATHISADHSTGPFESKSKDATYIPTSHLTGRAGLIDLFYRKLPTELKDEVYSYLWADTISTDDYVLLVESKCRRRCEPDSSSHHTIPLLEFIRVTLVGRDFAQGAVTWYYNNQDFNIAFEYFLELHSKVSNFLLTDIFDVGITPSSSRLRKLTFEYSDDFVLNALPGIEKLLTTSLWQHTKLEFLFSTPKSEQLLEYSHFDFMTNSGFAIELWPMINRVQGTKDLPIDIIYKHEGIGDLPLVPLLDLNPAVRLDIFYTHCMNIARRENPISLYIAVNLLRELLDAIDNDSIDFTSDEFCRYVSERHYISFNNHREKNGDPHCNGLDWEKFMILFDLAIEPLQPTRVSPILSELAWIIEDAARSMMDINIKTV</sequence>
<gene>
    <name evidence="1" type="ORF">PDIGIT_LOCUS6199</name>
</gene>
<keyword evidence="2" id="KW-1185">Reference proteome</keyword>
<name>A0A9W4UF44_9PLEO</name>
<organism evidence="1 2">
    <name type="scientific">Periconia digitata</name>
    <dbReference type="NCBI Taxonomy" id="1303443"/>
    <lineage>
        <taxon>Eukaryota</taxon>
        <taxon>Fungi</taxon>
        <taxon>Dikarya</taxon>
        <taxon>Ascomycota</taxon>
        <taxon>Pezizomycotina</taxon>
        <taxon>Dothideomycetes</taxon>
        <taxon>Pleosporomycetidae</taxon>
        <taxon>Pleosporales</taxon>
        <taxon>Massarineae</taxon>
        <taxon>Periconiaceae</taxon>
        <taxon>Periconia</taxon>
    </lineage>
</organism>
<dbReference type="EMBL" id="CAOQHR010000004">
    <property type="protein sequence ID" value="CAI6333163.1"/>
    <property type="molecule type" value="Genomic_DNA"/>
</dbReference>
<proteinExistence type="predicted"/>
<evidence type="ECO:0000313" key="1">
    <source>
        <dbReference type="EMBL" id="CAI6333163.1"/>
    </source>
</evidence>
<dbReference type="AlphaFoldDB" id="A0A9W4UF44"/>
<dbReference type="Proteomes" id="UP001152607">
    <property type="component" value="Unassembled WGS sequence"/>
</dbReference>
<reference evidence="1" key="1">
    <citation type="submission" date="2023-01" db="EMBL/GenBank/DDBJ databases">
        <authorList>
            <person name="Van Ghelder C."/>
            <person name="Rancurel C."/>
        </authorList>
    </citation>
    <scope>NUCLEOTIDE SEQUENCE</scope>
    <source>
        <strain evidence="1">CNCM I-4278</strain>
    </source>
</reference>
<protein>
    <submittedName>
        <fullName evidence="1">Uncharacterized protein</fullName>
    </submittedName>
</protein>